<reference evidence="5" key="1">
    <citation type="submission" date="2021-10" db="EMBL/GenBank/DDBJ databases">
        <title>The complete genome sequence of Leeia sp. TBRC 13508.</title>
        <authorList>
            <person name="Charoenyingcharoen P."/>
            <person name="Yukphan P."/>
        </authorList>
    </citation>
    <scope>NUCLEOTIDE SEQUENCE</scope>
    <source>
        <strain evidence="5">TBRC 13508</strain>
    </source>
</reference>
<dbReference type="Gene3D" id="3.40.367.20">
    <property type="match status" value="1"/>
</dbReference>
<dbReference type="InterPro" id="IPR003836">
    <property type="entry name" value="Glucokinase"/>
</dbReference>
<sequence>MQNNLRPWLIADIGGTNARFALVDPTEVNTSFRFHNEHVLPTSSYGSLLEAIEAYLTTVGYAESHNRPEYAAFGIANPIAGDVVKMTNHSWQFSISGLQAELGLKKLLMLNDFSALALALPHLSSEEVHKVCGGEVVDGAAIALIGAGTGLGVSGLVPNGHGGWIALSGEGGHATVSPFNEKERALMALVQQKLGNDAHISFERFLCGGGGAEPMGLPLIYEAVCELNSVEKLDFGPADISTLGVSNADAQCRETIDLFCAMLATAAANLVLTLGARGGCYIGGGIVPRLGEYFADSPFIARFKDKGRFSTYMSNVPVFVIQAKYPAFTGATAALQQFLRESGE</sequence>
<dbReference type="EMBL" id="JAJBZT010000015">
    <property type="protein sequence ID" value="MCB6185293.1"/>
    <property type="molecule type" value="Genomic_DNA"/>
</dbReference>
<dbReference type="Gene3D" id="3.30.420.40">
    <property type="match status" value="1"/>
</dbReference>
<dbReference type="SUPFAM" id="SSF53067">
    <property type="entry name" value="Actin-like ATPase domain"/>
    <property type="match status" value="1"/>
</dbReference>
<dbReference type="RefSeq" id="WP_227182124.1">
    <property type="nucleotide sequence ID" value="NZ_JAJBZT010000015.1"/>
</dbReference>
<dbReference type="PANTHER" id="PTHR47690">
    <property type="entry name" value="GLUCOKINASE"/>
    <property type="match status" value="1"/>
</dbReference>
<comment type="similarity">
    <text evidence="3 4">Belongs to the bacterial glucokinase family.</text>
</comment>
<evidence type="ECO:0000256" key="4">
    <source>
        <dbReference type="RuleBase" id="RU004046"/>
    </source>
</evidence>
<name>A0ABS8DBB0_9NEIS</name>
<keyword evidence="3" id="KW-0324">Glycolysis</keyword>
<dbReference type="NCBIfam" id="TIGR00749">
    <property type="entry name" value="glk"/>
    <property type="match status" value="1"/>
</dbReference>
<dbReference type="PANTHER" id="PTHR47690:SF1">
    <property type="entry name" value="GLUCOKINASE"/>
    <property type="match status" value="1"/>
</dbReference>
<proteinExistence type="inferred from homology"/>
<keyword evidence="2 3" id="KW-0418">Kinase</keyword>
<evidence type="ECO:0000256" key="1">
    <source>
        <dbReference type="ARBA" id="ARBA00022679"/>
    </source>
</evidence>
<keyword evidence="3" id="KW-0963">Cytoplasm</keyword>
<protein>
    <recommendedName>
        <fullName evidence="3">Glucokinase</fullName>
        <ecNumber evidence="3">2.7.1.2</ecNumber>
    </recommendedName>
    <alternativeName>
        <fullName evidence="3">Glucose kinase</fullName>
    </alternativeName>
</protein>
<keyword evidence="3" id="KW-0547">Nucleotide-binding</keyword>
<dbReference type="InterPro" id="IPR043129">
    <property type="entry name" value="ATPase_NBD"/>
</dbReference>
<feature type="binding site" evidence="3">
    <location>
        <begin position="11"/>
        <end position="16"/>
    </location>
    <ligand>
        <name>ATP</name>
        <dbReference type="ChEBI" id="CHEBI:30616"/>
    </ligand>
</feature>
<dbReference type="Proteomes" id="UP001165395">
    <property type="component" value="Unassembled WGS sequence"/>
</dbReference>
<keyword evidence="6" id="KW-1185">Reference proteome</keyword>
<keyword evidence="1 3" id="KW-0808">Transferase</keyword>
<dbReference type="InterPro" id="IPR050201">
    <property type="entry name" value="Bacterial_glucokinase"/>
</dbReference>
<evidence type="ECO:0000313" key="5">
    <source>
        <dbReference type="EMBL" id="MCB6185293.1"/>
    </source>
</evidence>
<comment type="subcellular location">
    <subcellularLocation>
        <location evidence="3">Cytoplasm</location>
    </subcellularLocation>
</comment>
<accession>A0ABS8DBB0</accession>
<organism evidence="5 6">
    <name type="scientific">Leeia speluncae</name>
    <dbReference type="NCBI Taxonomy" id="2884804"/>
    <lineage>
        <taxon>Bacteria</taxon>
        <taxon>Pseudomonadati</taxon>
        <taxon>Pseudomonadota</taxon>
        <taxon>Betaproteobacteria</taxon>
        <taxon>Neisseriales</taxon>
        <taxon>Leeiaceae</taxon>
        <taxon>Leeia</taxon>
    </lineage>
</organism>
<dbReference type="Pfam" id="PF02685">
    <property type="entry name" value="Glucokinase"/>
    <property type="match status" value="1"/>
</dbReference>
<gene>
    <name evidence="3 5" type="primary">glk</name>
    <name evidence="5" type="ORF">LIN78_17235</name>
</gene>
<dbReference type="EC" id="2.7.1.2" evidence="3"/>
<evidence type="ECO:0000313" key="6">
    <source>
        <dbReference type="Proteomes" id="UP001165395"/>
    </source>
</evidence>
<dbReference type="GO" id="GO:0004340">
    <property type="term" value="F:glucokinase activity"/>
    <property type="evidence" value="ECO:0007669"/>
    <property type="project" value="UniProtKB-EC"/>
</dbReference>
<evidence type="ECO:0000256" key="2">
    <source>
        <dbReference type="ARBA" id="ARBA00022777"/>
    </source>
</evidence>
<dbReference type="CDD" id="cd24008">
    <property type="entry name" value="ASKHA_NBD_GLK"/>
    <property type="match status" value="1"/>
</dbReference>
<evidence type="ECO:0000256" key="3">
    <source>
        <dbReference type="HAMAP-Rule" id="MF_00524"/>
    </source>
</evidence>
<dbReference type="HAMAP" id="MF_00524">
    <property type="entry name" value="Glucokinase"/>
    <property type="match status" value="1"/>
</dbReference>
<comment type="catalytic activity">
    <reaction evidence="3">
        <text>D-glucose + ATP = D-glucose 6-phosphate + ADP + H(+)</text>
        <dbReference type="Rhea" id="RHEA:17825"/>
        <dbReference type="ChEBI" id="CHEBI:4167"/>
        <dbReference type="ChEBI" id="CHEBI:15378"/>
        <dbReference type="ChEBI" id="CHEBI:30616"/>
        <dbReference type="ChEBI" id="CHEBI:61548"/>
        <dbReference type="ChEBI" id="CHEBI:456216"/>
        <dbReference type="EC" id="2.7.1.2"/>
    </reaction>
</comment>
<comment type="caution">
    <text evidence="5">The sequence shown here is derived from an EMBL/GenBank/DDBJ whole genome shotgun (WGS) entry which is preliminary data.</text>
</comment>
<keyword evidence="3" id="KW-0067">ATP-binding</keyword>